<organism evidence="2 3">
    <name type="scientific">Eumeta variegata</name>
    <name type="common">Bagworm moth</name>
    <name type="synonym">Eumeta japonica</name>
    <dbReference type="NCBI Taxonomy" id="151549"/>
    <lineage>
        <taxon>Eukaryota</taxon>
        <taxon>Metazoa</taxon>
        <taxon>Ecdysozoa</taxon>
        <taxon>Arthropoda</taxon>
        <taxon>Hexapoda</taxon>
        <taxon>Insecta</taxon>
        <taxon>Pterygota</taxon>
        <taxon>Neoptera</taxon>
        <taxon>Endopterygota</taxon>
        <taxon>Lepidoptera</taxon>
        <taxon>Glossata</taxon>
        <taxon>Ditrysia</taxon>
        <taxon>Tineoidea</taxon>
        <taxon>Psychidae</taxon>
        <taxon>Oiketicinae</taxon>
        <taxon>Eumeta</taxon>
    </lineage>
</organism>
<evidence type="ECO:0000313" key="3">
    <source>
        <dbReference type="Proteomes" id="UP000299102"/>
    </source>
</evidence>
<keyword evidence="3" id="KW-1185">Reference proteome</keyword>
<evidence type="ECO:0000256" key="1">
    <source>
        <dbReference type="SAM" id="MobiDB-lite"/>
    </source>
</evidence>
<dbReference type="EMBL" id="BGZK01002568">
    <property type="protein sequence ID" value="GBP94969.1"/>
    <property type="molecule type" value="Genomic_DNA"/>
</dbReference>
<gene>
    <name evidence="2" type="ORF">EVAR_27680_1</name>
</gene>
<accession>A0A4C2A718</accession>
<dbReference type="Proteomes" id="UP000299102">
    <property type="component" value="Unassembled WGS sequence"/>
</dbReference>
<feature type="region of interest" description="Disordered" evidence="1">
    <location>
        <begin position="1"/>
        <end position="21"/>
    </location>
</feature>
<name>A0A4C2A718_EUMVA</name>
<sequence length="84" mass="9718">MRHSFPRSGAGIPNLTNKPPHYDIVTMPSTAPANRILDRLPFRQNAASRSKIDYADEINARLKSSNLWYNVKKFQSVQTRELRY</sequence>
<comment type="caution">
    <text evidence="2">The sequence shown here is derived from an EMBL/GenBank/DDBJ whole genome shotgun (WGS) entry which is preliminary data.</text>
</comment>
<protein>
    <submittedName>
        <fullName evidence="2">Uncharacterized protein</fullName>
    </submittedName>
</protein>
<dbReference type="AlphaFoldDB" id="A0A4C2A718"/>
<evidence type="ECO:0000313" key="2">
    <source>
        <dbReference type="EMBL" id="GBP94969.1"/>
    </source>
</evidence>
<proteinExistence type="predicted"/>
<reference evidence="2 3" key="1">
    <citation type="journal article" date="2019" name="Commun. Biol.">
        <title>The bagworm genome reveals a unique fibroin gene that provides high tensile strength.</title>
        <authorList>
            <person name="Kono N."/>
            <person name="Nakamura H."/>
            <person name="Ohtoshi R."/>
            <person name="Tomita M."/>
            <person name="Numata K."/>
            <person name="Arakawa K."/>
        </authorList>
    </citation>
    <scope>NUCLEOTIDE SEQUENCE [LARGE SCALE GENOMIC DNA]</scope>
</reference>